<reference evidence="2" key="1">
    <citation type="journal article" date="2023" name="Nat. Commun.">
        <title>Diploid and tetraploid genomes of Acorus and the evolution of monocots.</title>
        <authorList>
            <person name="Ma L."/>
            <person name="Liu K.W."/>
            <person name="Li Z."/>
            <person name="Hsiao Y.Y."/>
            <person name="Qi Y."/>
            <person name="Fu T."/>
            <person name="Tang G.D."/>
            <person name="Zhang D."/>
            <person name="Sun W.H."/>
            <person name="Liu D.K."/>
            <person name="Li Y."/>
            <person name="Chen G.Z."/>
            <person name="Liu X.D."/>
            <person name="Liao X.Y."/>
            <person name="Jiang Y.T."/>
            <person name="Yu X."/>
            <person name="Hao Y."/>
            <person name="Huang J."/>
            <person name="Zhao X.W."/>
            <person name="Ke S."/>
            <person name="Chen Y.Y."/>
            <person name="Wu W.L."/>
            <person name="Hsu J.L."/>
            <person name="Lin Y.F."/>
            <person name="Huang M.D."/>
            <person name="Li C.Y."/>
            <person name="Huang L."/>
            <person name="Wang Z.W."/>
            <person name="Zhao X."/>
            <person name="Zhong W.Y."/>
            <person name="Peng D.H."/>
            <person name="Ahmad S."/>
            <person name="Lan S."/>
            <person name="Zhang J.S."/>
            <person name="Tsai W.C."/>
            <person name="Van de Peer Y."/>
            <person name="Liu Z.J."/>
        </authorList>
    </citation>
    <scope>NUCLEOTIDE SEQUENCE</scope>
    <source>
        <strain evidence="2">CP</strain>
    </source>
</reference>
<evidence type="ECO:0000256" key="1">
    <source>
        <dbReference type="SAM" id="SignalP"/>
    </source>
</evidence>
<sequence length="51" mass="5899">MEVFFWFPLILSLEHVHAFGCEDTLVGAIQNQILNDFTGVENLFQCKRLVD</sequence>
<organism evidence="2 3">
    <name type="scientific">Acorus calamus</name>
    <name type="common">Sweet flag</name>
    <dbReference type="NCBI Taxonomy" id="4465"/>
    <lineage>
        <taxon>Eukaryota</taxon>
        <taxon>Viridiplantae</taxon>
        <taxon>Streptophyta</taxon>
        <taxon>Embryophyta</taxon>
        <taxon>Tracheophyta</taxon>
        <taxon>Spermatophyta</taxon>
        <taxon>Magnoliopsida</taxon>
        <taxon>Liliopsida</taxon>
        <taxon>Acoraceae</taxon>
        <taxon>Acorus</taxon>
    </lineage>
</organism>
<reference evidence="2" key="2">
    <citation type="submission" date="2023-06" db="EMBL/GenBank/DDBJ databases">
        <authorList>
            <person name="Ma L."/>
            <person name="Liu K.-W."/>
            <person name="Li Z."/>
            <person name="Hsiao Y.-Y."/>
            <person name="Qi Y."/>
            <person name="Fu T."/>
            <person name="Tang G."/>
            <person name="Zhang D."/>
            <person name="Sun W.-H."/>
            <person name="Liu D.-K."/>
            <person name="Li Y."/>
            <person name="Chen G.-Z."/>
            <person name="Liu X.-D."/>
            <person name="Liao X.-Y."/>
            <person name="Jiang Y.-T."/>
            <person name="Yu X."/>
            <person name="Hao Y."/>
            <person name="Huang J."/>
            <person name="Zhao X.-W."/>
            <person name="Ke S."/>
            <person name="Chen Y.-Y."/>
            <person name="Wu W.-L."/>
            <person name="Hsu J.-L."/>
            <person name="Lin Y.-F."/>
            <person name="Huang M.-D."/>
            <person name="Li C.-Y."/>
            <person name="Huang L."/>
            <person name="Wang Z.-W."/>
            <person name="Zhao X."/>
            <person name="Zhong W.-Y."/>
            <person name="Peng D.-H."/>
            <person name="Ahmad S."/>
            <person name="Lan S."/>
            <person name="Zhang J.-S."/>
            <person name="Tsai W.-C."/>
            <person name="Van De Peer Y."/>
            <person name="Liu Z.-J."/>
        </authorList>
    </citation>
    <scope>NUCLEOTIDE SEQUENCE</scope>
    <source>
        <strain evidence="2">CP</strain>
        <tissue evidence="2">Leaves</tissue>
    </source>
</reference>
<comment type="caution">
    <text evidence="2">The sequence shown here is derived from an EMBL/GenBank/DDBJ whole genome shotgun (WGS) entry which is preliminary data.</text>
</comment>
<evidence type="ECO:0000313" key="2">
    <source>
        <dbReference type="EMBL" id="KAK1313967.1"/>
    </source>
</evidence>
<feature type="signal peptide" evidence="1">
    <location>
        <begin position="1"/>
        <end position="18"/>
    </location>
</feature>
<proteinExistence type="predicted"/>
<dbReference type="AlphaFoldDB" id="A0AAV9EKQ5"/>
<gene>
    <name evidence="2" type="ORF">QJS10_CPA06g01852</name>
</gene>
<dbReference type="Proteomes" id="UP001180020">
    <property type="component" value="Unassembled WGS sequence"/>
</dbReference>
<dbReference type="EMBL" id="JAUJYO010000006">
    <property type="protein sequence ID" value="KAK1313967.1"/>
    <property type="molecule type" value="Genomic_DNA"/>
</dbReference>
<keyword evidence="3" id="KW-1185">Reference proteome</keyword>
<protein>
    <submittedName>
        <fullName evidence="2">Uncharacterized protein</fullName>
    </submittedName>
</protein>
<feature type="chain" id="PRO_5044024016" evidence="1">
    <location>
        <begin position="19"/>
        <end position="51"/>
    </location>
</feature>
<name>A0AAV9EKQ5_ACOCL</name>
<evidence type="ECO:0000313" key="3">
    <source>
        <dbReference type="Proteomes" id="UP001180020"/>
    </source>
</evidence>
<keyword evidence="1" id="KW-0732">Signal</keyword>
<accession>A0AAV9EKQ5</accession>